<proteinExistence type="predicted"/>
<keyword evidence="2" id="KW-1185">Reference proteome</keyword>
<sequence length="661" mass="74834">MAPVSLPPGFRFHPTDEELVAYYLSRKINGRRIELEVIPEVDLYKCEPWDLPGKSLLPSKDLEWYFFSPRDRKYPNGSRTNRATKAGYWKATGKDRKVNSQMRAVGMKKTLVYYRGRAPHGARTDWVMHEYRLDEKECETNSGLQDAYALCRVFKKSATGPKIGDHYVGSSSNQVSSDQSSGVDLYSEGRCEDMDGSDYQTPMDTTSSPTPGSTPNHTRCSNDENWMRYLSDDAFSFTNQPLPNCGDVSYPPSKVDIALECARLQQRFSMPSLEVQDFPQGGFVDMKMAQSSSTGHANTKEHDILQEILSVAQVSQDLINQDSWSRSYAPSNNFSFLPHSEQVPHGMSMSTSNSSGFVGNTSSLGVGGSDEGLKSERVVENLRWVGMSSKDLQKVQFLTPYRASNILMVPFEQSFLEEFKAVPIESISNFPIREGEMDDDHNNFNKFNEVESNDFPLRFGDVTQNDDFLDDGDVDDDFSTTPSFEVYEKVEVNCGMLVSTRQVADTFFHQIVPSEIVKVYLNPTAMHNYSITKVDSPTELDDKGLFGKSTRKKFIWRKTVSPMITIISFLLTYCLCFGESLENDRLRECLPASNSNVLKRGEKDCSSETIAWNYRKGKNWFVEKIEERFSSLVLKKIIWPYLTIGLAICSIWVHHIAPNST</sequence>
<reference evidence="1 2" key="1">
    <citation type="journal article" date="2021" name="Hortic Res">
        <title>High-quality reference genome and annotation aids understanding of berry development for evergreen blueberry (Vaccinium darrowii).</title>
        <authorList>
            <person name="Yu J."/>
            <person name="Hulse-Kemp A.M."/>
            <person name="Babiker E."/>
            <person name="Staton M."/>
        </authorList>
    </citation>
    <scope>NUCLEOTIDE SEQUENCE [LARGE SCALE GENOMIC DNA]</scope>
    <source>
        <strain evidence="2">cv. NJ 8807/NJ 8810</strain>
        <tissue evidence="1">Young leaf</tissue>
    </source>
</reference>
<organism evidence="1 2">
    <name type="scientific">Vaccinium darrowii</name>
    <dbReference type="NCBI Taxonomy" id="229202"/>
    <lineage>
        <taxon>Eukaryota</taxon>
        <taxon>Viridiplantae</taxon>
        <taxon>Streptophyta</taxon>
        <taxon>Embryophyta</taxon>
        <taxon>Tracheophyta</taxon>
        <taxon>Spermatophyta</taxon>
        <taxon>Magnoliopsida</taxon>
        <taxon>eudicotyledons</taxon>
        <taxon>Gunneridae</taxon>
        <taxon>Pentapetalae</taxon>
        <taxon>asterids</taxon>
        <taxon>Ericales</taxon>
        <taxon>Ericaceae</taxon>
        <taxon>Vaccinioideae</taxon>
        <taxon>Vaccinieae</taxon>
        <taxon>Vaccinium</taxon>
    </lineage>
</organism>
<evidence type="ECO:0000313" key="1">
    <source>
        <dbReference type="EMBL" id="KAH7849899.1"/>
    </source>
</evidence>
<accession>A0ACB7Y9Y7</accession>
<gene>
    <name evidence="1" type="ORF">Vadar_024697</name>
</gene>
<comment type="caution">
    <text evidence="1">The sequence shown here is derived from an EMBL/GenBank/DDBJ whole genome shotgun (WGS) entry which is preliminary data.</text>
</comment>
<name>A0ACB7Y9Y7_9ERIC</name>
<dbReference type="EMBL" id="CM037157">
    <property type="protein sequence ID" value="KAH7849899.1"/>
    <property type="molecule type" value="Genomic_DNA"/>
</dbReference>
<evidence type="ECO:0000313" key="2">
    <source>
        <dbReference type="Proteomes" id="UP000828048"/>
    </source>
</evidence>
<protein>
    <submittedName>
        <fullName evidence="1">Uncharacterized protein</fullName>
    </submittedName>
</protein>
<dbReference type="Proteomes" id="UP000828048">
    <property type="component" value="Chromosome 7"/>
</dbReference>